<dbReference type="GO" id="GO:0016878">
    <property type="term" value="F:acid-thiol ligase activity"/>
    <property type="evidence" value="ECO:0007669"/>
    <property type="project" value="UniProtKB-ARBA"/>
</dbReference>
<evidence type="ECO:0000259" key="2">
    <source>
        <dbReference type="Pfam" id="PF13193"/>
    </source>
</evidence>
<dbReference type="SUPFAM" id="SSF56801">
    <property type="entry name" value="Acetyl-CoA synthetase-like"/>
    <property type="match status" value="1"/>
</dbReference>
<dbReference type="KEGG" id="afg:AFULGI_00021910"/>
<dbReference type="EC" id="6.2.1.-" evidence="3"/>
<dbReference type="InterPro" id="IPR042099">
    <property type="entry name" value="ANL_N_sf"/>
</dbReference>
<dbReference type="InterPro" id="IPR025110">
    <property type="entry name" value="AMP-bd_C"/>
</dbReference>
<reference evidence="3 4" key="1">
    <citation type="submission" date="2013-07" db="EMBL/GenBank/DDBJ databases">
        <title>Genome of Archaeoglobus fulgidus.</title>
        <authorList>
            <person name="Fiebig A."/>
            <person name="Birkeland N.-K."/>
        </authorList>
    </citation>
    <scope>NUCLEOTIDE SEQUENCE [LARGE SCALE GENOMIC DNA]</scope>
    <source>
        <strain evidence="3 4">DSM 8774</strain>
    </source>
</reference>
<accession>A0A075WGK2</accession>
<dbReference type="Gene3D" id="3.30.300.30">
    <property type="match status" value="1"/>
</dbReference>
<evidence type="ECO:0000313" key="4">
    <source>
        <dbReference type="Proteomes" id="UP000028501"/>
    </source>
</evidence>
<dbReference type="PANTHER" id="PTHR43767">
    <property type="entry name" value="LONG-CHAIN-FATTY-ACID--COA LIGASE"/>
    <property type="match status" value="1"/>
</dbReference>
<sequence length="509" mass="57035">MVREFDYIWQYLDHWADVDEKYPAIKFKDKEISYGELKENANRLAASLLKLGVGKGDRVATVLPMTPEYVCTFLACSKIGAICVPMDVRYRTAELRRFLSHAEPKVIISVESFQENNQRKILDEIKEEIGNPEIFFVGEFDELLKSEPLGKAVEQEPNDDILIIFTGGTTGVPKATLLSHINIVSMALGELKSIIRYIGREERMNMLVHLPPSHVGGTTELLATGLVNGSKMVLIDHWRPDTVLKELKEEKIAFFGAVPTMFALIFSLNVPLPPVELLVTAGEKLNPELLKRMMQWCEKIGVGYGSTETAGFATFSLPEDDPLKFTEGYVGVPFEGVDVRIVDDEGNELPDGEIGEVLVKGPMVSKGYFRQPEETEKGFRDGYWVSGDLGFKKGKELYIVGRKKEVIRVGSYTVLPSEVEEVVMKNPKVGIAAAFGYPHEIYGEVVWVAVVPRAGEVVSEEEIIEACKKELADFKVPRKVLIMDSIPLTRLGKADRIKLKEIILKEFFE</sequence>
<dbReference type="RefSeq" id="WP_010879425.1">
    <property type="nucleotide sequence ID" value="NZ_CP006577.1"/>
</dbReference>
<dbReference type="EMBL" id="CP006577">
    <property type="protein sequence ID" value="AIG98927.1"/>
    <property type="molecule type" value="Genomic_DNA"/>
</dbReference>
<dbReference type="AlphaFoldDB" id="A0A075WGK2"/>
<dbReference type="InterPro" id="IPR020845">
    <property type="entry name" value="AMP-binding_CS"/>
</dbReference>
<feature type="domain" description="AMP-dependent synthetase/ligase" evidence="1">
    <location>
        <begin position="13"/>
        <end position="369"/>
    </location>
</feature>
<proteinExistence type="predicted"/>
<dbReference type="GeneID" id="24795676"/>
<dbReference type="Proteomes" id="UP000028501">
    <property type="component" value="Chromosome"/>
</dbReference>
<dbReference type="Pfam" id="PF13193">
    <property type="entry name" value="AMP-binding_C"/>
    <property type="match status" value="1"/>
</dbReference>
<dbReference type="Pfam" id="PF00501">
    <property type="entry name" value="AMP-binding"/>
    <property type="match status" value="1"/>
</dbReference>
<organism evidence="3 4">
    <name type="scientific">Archaeoglobus fulgidus DSM 8774</name>
    <dbReference type="NCBI Taxonomy" id="1344584"/>
    <lineage>
        <taxon>Archaea</taxon>
        <taxon>Methanobacteriati</taxon>
        <taxon>Methanobacteriota</taxon>
        <taxon>Archaeoglobi</taxon>
        <taxon>Archaeoglobales</taxon>
        <taxon>Archaeoglobaceae</taxon>
        <taxon>Archaeoglobus</taxon>
    </lineage>
</organism>
<dbReference type="HOGENOM" id="CLU_000022_59_0_2"/>
<dbReference type="InterPro" id="IPR000873">
    <property type="entry name" value="AMP-dep_synth/lig_dom"/>
</dbReference>
<dbReference type="InterPro" id="IPR050237">
    <property type="entry name" value="ATP-dep_AMP-bd_enzyme"/>
</dbReference>
<evidence type="ECO:0000313" key="3">
    <source>
        <dbReference type="EMBL" id="AIG98927.1"/>
    </source>
</evidence>
<dbReference type="PROSITE" id="PS00455">
    <property type="entry name" value="AMP_BINDING"/>
    <property type="match status" value="1"/>
</dbReference>
<name>A0A075WGK2_ARCFL</name>
<keyword evidence="3" id="KW-0436">Ligase</keyword>
<dbReference type="PANTHER" id="PTHR43767:SF1">
    <property type="entry name" value="NONRIBOSOMAL PEPTIDE SYNTHASE PES1 (EUROFUNG)-RELATED"/>
    <property type="match status" value="1"/>
</dbReference>
<protein>
    <submittedName>
        <fullName evidence="3">Acyl-CoA synthetase (AMP-forming)/AMP-acid ligase II</fullName>
        <ecNumber evidence="3">6.2.1.-</ecNumber>
    </submittedName>
</protein>
<feature type="domain" description="AMP-binding enzyme C-terminal" evidence="2">
    <location>
        <begin position="418"/>
        <end position="493"/>
    </location>
</feature>
<gene>
    <name evidence="3" type="ORF">AFULGI_00021910</name>
</gene>
<dbReference type="Gene3D" id="3.40.50.12780">
    <property type="entry name" value="N-terminal domain of ligase-like"/>
    <property type="match status" value="1"/>
</dbReference>
<dbReference type="InterPro" id="IPR045851">
    <property type="entry name" value="AMP-bd_C_sf"/>
</dbReference>
<evidence type="ECO:0000259" key="1">
    <source>
        <dbReference type="Pfam" id="PF00501"/>
    </source>
</evidence>